<keyword evidence="1" id="KW-1133">Transmembrane helix</keyword>
<feature type="domain" description="Heterokaryon incompatibility" evidence="2">
    <location>
        <begin position="218"/>
        <end position="364"/>
    </location>
</feature>
<dbReference type="InterPro" id="IPR010730">
    <property type="entry name" value="HET"/>
</dbReference>
<keyword evidence="1" id="KW-0812">Transmembrane</keyword>
<dbReference type="EMBL" id="PDLN01000014">
    <property type="protein sequence ID" value="RDW67046.1"/>
    <property type="molecule type" value="Genomic_DNA"/>
</dbReference>
<evidence type="ECO:0000313" key="3">
    <source>
        <dbReference type="EMBL" id="RDW67046.1"/>
    </source>
</evidence>
<dbReference type="OrthoDB" id="2157530at2759"/>
<dbReference type="Pfam" id="PF06985">
    <property type="entry name" value="HET"/>
    <property type="match status" value="1"/>
</dbReference>
<evidence type="ECO:0000256" key="1">
    <source>
        <dbReference type="SAM" id="Phobius"/>
    </source>
</evidence>
<evidence type="ECO:0000313" key="4">
    <source>
        <dbReference type="Proteomes" id="UP000256328"/>
    </source>
</evidence>
<comment type="caution">
    <text evidence="3">The sequence shown here is derived from an EMBL/GenBank/DDBJ whole genome shotgun (WGS) entry which is preliminary data.</text>
</comment>
<dbReference type="AlphaFoldDB" id="A0A3D8QZ19"/>
<reference evidence="3 4" key="1">
    <citation type="journal article" date="2018" name="IMA Fungus">
        <title>IMA Genome-F 9: Draft genome sequence of Annulohypoxylon stygium, Aspergillus mulundensis, Berkeleyomyces basicola (syn. Thielaviopsis basicola), Ceratocystis smalleyi, two Cercospora beticola strains, Coleophoma cylindrospora, Fusarium fracticaudum, Phialophora cf. hyalina, and Morchella septimelata.</title>
        <authorList>
            <person name="Wingfield B.D."/>
            <person name="Bills G.F."/>
            <person name="Dong Y."/>
            <person name="Huang W."/>
            <person name="Nel W.J."/>
            <person name="Swalarsk-Parry B.S."/>
            <person name="Vaghefi N."/>
            <person name="Wilken P.M."/>
            <person name="An Z."/>
            <person name="de Beer Z.W."/>
            <person name="De Vos L."/>
            <person name="Chen L."/>
            <person name="Duong T.A."/>
            <person name="Gao Y."/>
            <person name="Hammerbacher A."/>
            <person name="Kikkert J.R."/>
            <person name="Li Y."/>
            <person name="Li H."/>
            <person name="Li K."/>
            <person name="Li Q."/>
            <person name="Liu X."/>
            <person name="Ma X."/>
            <person name="Naidoo K."/>
            <person name="Pethybridge S.J."/>
            <person name="Sun J."/>
            <person name="Steenkamp E.T."/>
            <person name="van der Nest M.A."/>
            <person name="van Wyk S."/>
            <person name="Wingfield M.J."/>
            <person name="Xiong C."/>
            <person name="Yue Q."/>
            <person name="Zhang X."/>
        </authorList>
    </citation>
    <scope>NUCLEOTIDE SEQUENCE [LARGE SCALE GENOMIC DNA]</scope>
    <source>
        <strain evidence="3 4">BP5796</strain>
    </source>
</reference>
<feature type="transmembrane region" description="Helical" evidence="1">
    <location>
        <begin position="115"/>
        <end position="132"/>
    </location>
</feature>
<accession>A0A3D8QZ19</accession>
<organism evidence="3 4">
    <name type="scientific">Coleophoma crateriformis</name>
    <dbReference type="NCBI Taxonomy" id="565419"/>
    <lineage>
        <taxon>Eukaryota</taxon>
        <taxon>Fungi</taxon>
        <taxon>Dikarya</taxon>
        <taxon>Ascomycota</taxon>
        <taxon>Pezizomycotina</taxon>
        <taxon>Leotiomycetes</taxon>
        <taxon>Helotiales</taxon>
        <taxon>Dermateaceae</taxon>
        <taxon>Coleophoma</taxon>
    </lineage>
</organism>
<protein>
    <recommendedName>
        <fullName evidence="2">Heterokaryon incompatibility domain-containing protein</fullName>
    </recommendedName>
</protein>
<dbReference type="PANTHER" id="PTHR24148:SF73">
    <property type="entry name" value="HET DOMAIN PROTEIN (AFU_ORTHOLOGUE AFUA_8G01020)"/>
    <property type="match status" value="1"/>
</dbReference>
<name>A0A3D8QZ19_9HELO</name>
<dbReference type="Proteomes" id="UP000256328">
    <property type="component" value="Unassembled WGS sequence"/>
</dbReference>
<feature type="transmembrane region" description="Helical" evidence="1">
    <location>
        <begin position="78"/>
        <end position="103"/>
    </location>
</feature>
<dbReference type="PANTHER" id="PTHR24148">
    <property type="entry name" value="ANKYRIN REPEAT DOMAIN-CONTAINING PROTEIN 39 HOMOLOG-RELATED"/>
    <property type="match status" value="1"/>
</dbReference>
<evidence type="ECO:0000259" key="2">
    <source>
        <dbReference type="Pfam" id="PF06985"/>
    </source>
</evidence>
<dbReference type="InterPro" id="IPR052895">
    <property type="entry name" value="HetReg/Transcr_Mod"/>
</dbReference>
<proteinExistence type="predicted"/>
<gene>
    <name evidence="3" type="ORF">BP5796_09795</name>
</gene>
<keyword evidence="1" id="KW-0472">Membrane</keyword>
<keyword evidence="4" id="KW-1185">Reference proteome</keyword>
<feature type="transmembrane region" description="Helical" evidence="1">
    <location>
        <begin position="41"/>
        <end position="58"/>
    </location>
</feature>
<sequence>MDYIKSAIDDFTSASVGLGLRLLFSRYIWMRFVFTKTQPLPAHAFPILLACLWLYRASREIYELGSRHTRGFRLPPEQGWLVQTFLDQALVLLGYVVYARIIFPALERFIPFSRMVWIVIVELLYIFLNGWVSPRPHLQMLHSLDQHVHSALPKLAEKIRAVCFPDTSSLDEQPKEEYKHSAILQRQIRLIRIRRRPFRSDIECELVVRDLDAVGPFYAISYAWGNVLPLQDIAINGKGYKVTQSAFKVLHAVGDRFASKFFWLDSISINQEDTAEKTAQVRLMTDIYRKASATIVYLGSTGYLRGVASTMNNLSTIRSDKRSYRPEAMGAFSFLQGHNAPGYSQAVQALYSLPWFQRAWVLQEVAVAREVFFMWGTEFLSWKTLLSGVQDVMQYSVDPADVMIRSGLNSESVEFAETWIGHVNSFGKLASNIQSATAIHTMKMVQESIVSQQLPSLLDLLRQTHASASTDPRDKIYALLGLADPKSLNSIEVDYVTTPKDIYISAARRILSGSTSTDIILSAGIGVPRKMLGLPSWVPDWSCYPGPLLEGIMATITNPEVKLAKELSETEILNPYLATAGSEIDSIRKLSSTISEIEHKIKLQTSHLSAILYWIAGAIKFSNAHNLALTQDDSHLQKPSHGKPREARDAFDNQPLWRTILGRDFLLENKNILQKGSIKKTLKAGLADLTLNLDSDLNKICMRVYRRCWARRLCITKQNKISLVPEGAWVGDGIWLLTKLSSPVLLRKYRPVEVGQNTTGTLGQYLLVGQCTYDVVGGVVIDQVIVIR</sequence>